<evidence type="ECO:0008006" key="4">
    <source>
        <dbReference type="Google" id="ProtNLM"/>
    </source>
</evidence>
<evidence type="ECO:0000313" key="2">
    <source>
        <dbReference type="EMBL" id="RRT74091.1"/>
    </source>
</evidence>
<dbReference type="Proteomes" id="UP000287651">
    <property type="component" value="Unassembled WGS sequence"/>
</dbReference>
<dbReference type="InterPro" id="IPR046960">
    <property type="entry name" value="PPR_At4g14850-like_plant"/>
</dbReference>
<dbReference type="Pfam" id="PF01535">
    <property type="entry name" value="PPR"/>
    <property type="match status" value="1"/>
</dbReference>
<evidence type="ECO:0000256" key="1">
    <source>
        <dbReference type="ARBA" id="ARBA00022737"/>
    </source>
</evidence>
<evidence type="ECO:0000313" key="3">
    <source>
        <dbReference type="Proteomes" id="UP000287651"/>
    </source>
</evidence>
<dbReference type="InterPro" id="IPR011990">
    <property type="entry name" value="TPR-like_helical_dom_sf"/>
</dbReference>
<dbReference type="PANTHER" id="PTHR47926">
    <property type="entry name" value="PENTATRICOPEPTIDE REPEAT-CONTAINING PROTEIN"/>
    <property type="match status" value="1"/>
</dbReference>
<organism evidence="2 3">
    <name type="scientific">Ensete ventricosum</name>
    <name type="common">Abyssinian banana</name>
    <name type="synonym">Musa ensete</name>
    <dbReference type="NCBI Taxonomy" id="4639"/>
    <lineage>
        <taxon>Eukaryota</taxon>
        <taxon>Viridiplantae</taxon>
        <taxon>Streptophyta</taxon>
        <taxon>Embryophyta</taxon>
        <taxon>Tracheophyta</taxon>
        <taxon>Spermatophyta</taxon>
        <taxon>Magnoliopsida</taxon>
        <taxon>Liliopsida</taxon>
        <taxon>Zingiberales</taxon>
        <taxon>Musaceae</taxon>
        <taxon>Ensete</taxon>
    </lineage>
</organism>
<dbReference type="InterPro" id="IPR002885">
    <property type="entry name" value="PPR_rpt"/>
</dbReference>
<dbReference type="PANTHER" id="PTHR47926:SF452">
    <property type="entry name" value="PENTATRICOPEPTIDE REPEAT-CONTAINING PROTEIN"/>
    <property type="match status" value="1"/>
</dbReference>
<dbReference type="GO" id="GO:0003723">
    <property type="term" value="F:RNA binding"/>
    <property type="evidence" value="ECO:0007669"/>
    <property type="project" value="InterPro"/>
</dbReference>
<protein>
    <recommendedName>
        <fullName evidence="4">Pentatricopeptide repeat-containing protein</fullName>
    </recommendedName>
</protein>
<keyword evidence="1" id="KW-0677">Repeat</keyword>
<dbReference type="EMBL" id="AMZH03002882">
    <property type="protein sequence ID" value="RRT74091.1"/>
    <property type="molecule type" value="Genomic_DNA"/>
</dbReference>
<comment type="caution">
    <text evidence="2">The sequence shown here is derived from an EMBL/GenBank/DDBJ whole genome shotgun (WGS) entry which is preliminary data.</text>
</comment>
<reference evidence="2 3" key="1">
    <citation type="journal article" date="2014" name="Agronomy (Basel)">
        <title>A Draft Genome Sequence for Ensete ventricosum, the Drought-Tolerant Tree Against Hunger.</title>
        <authorList>
            <person name="Harrison J."/>
            <person name="Moore K.A."/>
            <person name="Paszkiewicz K."/>
            <person name="Jones T."/>
            <person name="Grant M."/>
            <person name="Ambacheew D."/>
            <person name="Muzemil S."/>
            <person name="Studholme D.J."/>
        </authorList>
    </citation>
    <scope>NUCLEOTIDE SEQUENCE [LARGE SCALE GENOMIC DNA]</scope>
</reference>
<accession>A0A427AD71</accession>
<proteinExistence type="predicted"/>
<dbReference type="GO" id="GO:0009451">
    <property type="term" value="P:RNA modification"/>
    <property type="evidence" value="ECO:0007669"/>
    <property type="project" value="InterPro"/>
</dbReference>
<gene>
    <name evidence="2" type="ORF">B296_00022924</name>
</gene>
<dbReference type="Gene3D" id="1.25.40.10">
    <property type="entry name" value="Tetratricopeptide repeat domain"/>
    <property type="match status" value="1"/>
</dbReference>
<sequence>MLRPVDASTTTLQPFSSHHPLLLLLHSCKTPDRIKKAHAKMITAGLFLRQQAPRAPPPSAAATAPPASLLSYAYLVFCHSPSPPLFSYNTLIKAHSPPASLLLFRSMLRDSSAPDQYTFALLLKRGLEANVFVSNVVIRVCGSFGSVHDAQRVFDGSARRDLFSLIGGYVGCGDVDRARKSFDEMPEKDVVAWEYYYCGICAGKKLVVLMRSARVVVLEKPLNIDVRVVFYVTTGMLTSFDFPAICRWAAC</sequence>
<name>A0A427AD71_ENSVE</name>
<dbReference type="AlphaFoldDB" id="A0A427AD71"/>